<organism evidence="2">
    <name type="scientific">Tetraselmis sp. GSL018</name>
    <dbReference type="NCBI Taxonomy" id="582737"/>
    <lineage>
        <taxon>Eukaryota</taxon>
        <taxon>Viridiplantae</taxon>
        <taxon>Chlorophyta</taxon>
        <taxon>core chlorophytes</taxon>
        <taxon>Chlorodendrophyceae</taxon>
        <taxon>Chlorodendrales</taxon>
        <taxon>Chlorodendraceae</taxon>
        <taxon>Tetraselmis</taxon>
    </lineage>
</organism>
<evidence type="ECO:0000256" key="1">
    <source>
        <dbReference type="SAM" id="MobiDB-lite"/>
    </source>
</evidence>
<dbReference type="AlphaFoldDB" id="A0A061QIH9"/>
<dbReference type="EMBL" id="GBEZ01026899">
    <property type="protein sequence ID" value="JAC60352.1"/>
    <property type="molecule type" value="Transcribed_RNA"/>
</dbReference>
<accession>A0A061QIH9</accession>
<sequence>LRSAGKQVRSVWTARATRAPPSGAAPPAHVPPAQRAAAAACQVRLPWPPAGPSSIAAAGPCGSPHVKKELPPCH</sequence>
<protein>
    <submittedName>
        <fullName evidence="2">Uncharacterized protein</fullName>
    </submittedName>
</protein>
<name>A0A061QIH9_9CHLO</name>
<feature type="compositionally biased region" description="Low complexity" evidence="1">
    <location>
        <begin position="52"/>
        <end position="64"/>
    </location>
</feature>
<feature type="region of interest" description="Disordered" evidence="1">
    <location>
        <begin position="1"/>
        <end position="31"/>
    </location>
</feature>
<evidence type="ECO:0000313" key="2">
    <source>
        <dbReference type="EMBL" id="JAC60352.1"/>
    </source>
</evidence>
<feature type="non-terminal residue" evidence="2">
    <location>
        <position position="1"/>
    </location>
</feature>
<gene>
    <name evidence="2" type="ORF">TSPGSL018_29171</name>
</gene>
<feature type="region of interest" description="Disordered" evidence="1">
    <location>
        <begin position="52"/>
        <end position="74"/>
    </location>
</feature>
<proteinExistence type="predicted"/>
<reference evidence="2" key="1">
    <citation type="submission" date="2014-05" db="EMBL/GenBank/DDBJ databases">
        <title>The transcriptome of the halophilic microalga Tetraselmis sp. GSL018 isolated from the Great Salt Lake, Utah.</title>
        <authorList>
            <person name="Jinkerson R.E."/>
            <person name="D'Adamo S."/>
            <person name="Posewitz M.C."/>
        </authorList>
    </citation>
    <scope>NUCLEOTIDE SEQUENCE</scope>
    <source>
        <strain evidence="2">GSL018</strain>
    </source>
</reference>
<feature type="compositionally biased region" description="Low complexity" evidence="1">
    <location>
        <begin position="14"/>
        <end position="31"/>
    </location>
</feature>